<dbReference type="EMBL" id="OZ034815">
    <property type="protein sequence ID" value="CAL1371532.1"/>
    <property type="molecule type" value="Genomic_DNA"/>
</dbReference>
<accession>A0AAV2DFF0</accession>
<evidence type="ECO:0000256" key="1">
    <source>
        <dbReference type="SAM" id="MobiDB-lite"/>
    </source>
</evidence>
<name>A0AAV2DFF0_9ROSI</name>
<sequence length="121" mass="13585">MRITRRPASRPTHPTPRQPRERGKLIVGGEPATLSRKVCNLAFAFPPSCVGRLRPRKAESRLLYFGANLGPLFEKQGAWGSSFIPPQPCCPLGLNLQQVRVFDDEEEEDPVEPTECLQFIN</sequence>
<keyword evidence="3" id="KW-1185">Reference proteome</keyword>
<dbReference type="Proteomes" id="UP001497516">
    <property type="component" value="Chromosome 2"/>
</dbReference>
<organism evidence="2 3">
    <name type="scientific">Linum trigynum</name>
    <dbReference type="NCBI Taxonomy" id="586398"/>
    <lineage>
        <taxon>Eukaryota</taxon>
        <taxon>Viridiplantae</taxon>
        <taxon>Streptophyta</taxon>
        <taxon>Embryophyta</taxon>
        <taxon>Tracheophyta</taxon>
        <taxon>Spermatophyta</taxon>
        <taxon>Magnoliopsida</taxon>
        <taxon>eudicotyledons</taxon>
        <taxon>Gunneridae</taxon>
        <taxon>Pentapetalae</taxon>
        <taxon>rosids</taxon>
        <taxon>fabids</taxon>
        <taxon>Malpighiales</taxon>
        <taxon>Linaceae</taxon>
        <taxon>Linum</taxon>
    </lineage>
</organism>
<proteinExistence type="predicted"/>
<feature type="region of interest" description="Disordered" evidence="1">
    <location>
        <begin position="1"/>
        <end position="23"/>
    </location>
</feature>
<gene>
    <name evidence="2" type="ORF">LTRI10_LOCUS13590</name>
</gene>
<reference evidence="2 3" key="1">
    <citation type="submission" date="2024-04" db="EMBL/GenBank/DDBJ databases">
        <authorList>
            <person name="Fracassetti M."/>
        </authorList>
    </citation>
    <scope>NUCLEOTIDE SEQUENCE [LARGE SCALE GENOMIC DNA]</scope>
</reference>
<dbReference type="AlphaFoldDB" id="A0AAV2DFF0"/>
<evidence type="ECO:0000313" key="3">
    <source>
        <dbReference type="Proteomes" id="UP001497516"/>
    </source>
</evidence>
<protein>
    <submittedName>
        <fullName evidence="2">Uncharacterized protein</fullName>
    </submittedName>
</protein>
<evidence type="ECO:0000313" key="2">
    <source>
        <dbReference type="EMBL" id="CAL1371532.1"/>
    </source>
</evidence>